<dbReference type="InterPro" id="IPR036291">
    <property type="entry name" value="NAD(P)-bd_dom_sf"/>
</dbReference>
<dbReference type="Proteomes" id="UP000468828">
    <property type="component" value="Unassembled WGS sequence"/>
</dbReference>
<dbReference type="CDD" id="cd05233">
    <property type="entry name" value="SDR_c"/>
    <property type="match status" value="1"/>
</dbReference>
<accession>A0A6P0EVK5</accession>
<dbReference type="GO" id="GO:0006635">
    <property type="term" value="P:fatty acid beta-oxidation"/>
    <property type="evidence" value="ECO:0007669"/>
    <property type="project" value="UniProtKB-UniPathway"/>
</dbReference>
<dbReference type="InterPro" id="IPR029069">
    <property type="entry name" value="HotDog_dom_sf"/>
</dbReference>
<keyword evidence="4" id="KW-0560">Oxidoreductase</keyword>
<dbReference type="PANTHER" id="PTHR43639:SF1">
    <property type="entry name" value="SHORT-CHAIN DEHYDROGENASE_REDUCTASE FAMILY PROTEIN"/>
    <property type="match status" value="1"/>
</dbReference>
<protein>
    <submittedName>
        <fullName evidence="6">SDR family oxidoreductase</fullName>
    </submittedName>
</protein>
<dbReference type="PANTHER" id="PTHR43639">
    <property type="entry name" value="OXIDOREDUCTASE, SHORT-CHAIN DEHYDROGENASE/REDUCTASE FAMILY (AFU_ORTHOLOGUE AFUA_5G02870)"/>
    <property type="match status" value="1"/>
</dbReference>
<proteinExistence type="inferred from homology"/>
<evidence type="ECO:0000313" key="8">
    <source>
        <dbReference type="Proteomes" id="UP000468828"/>
    </source>
</evidence>
<evidence type="ECO:0000256" key="1">
    <source>
        <dbReference type="ARBA" id="ARBA00005005"/>
    </source>
</evidence>
<dbReference type="PRINTS" id="PR00081">
    <property type="entry name" value="GDHRDH"/>
</dbReference>
<comment type="pathway">
    <text evidence="1">Lipid metabolism; fatty acid beta-oxidation.</text>
</comment>
<dbReference type="Pfam" id="PF01575">
    <property type="entry name" value="MaoC_dehydratas"/>
    <property type="match status" value="1"/>
</dbReference>
<comment type="caution">
    <text evidence="6">The sequence shown here is derived from an EMBL/GenBank/DDBJ whole genome shotgun (WGS) entry which is preliminary data.</text>
</comment>
<evidence type="ECO:0000256" key="2">
    <source>
        <dbReference type="ARBA" id="ARBA00005254"/>
    </source>
</evidence>
<gene>
    <name evidence="7" type="ORF">G3R41_12925</name>
    <name evidence="6" type="ORF">GCU67_12270</name>
</gene>
<reference evidence="7 9" key="2">
    <citation type="submission" date="2020-02" db="EMBL/GenBank/DDBJ databases">
        <title>The WGS of Modestobacter muralis DSM 100205.</title>
        <authorList>
            <person name="Jiang Z."/>
        </authorList>
    </citation>
    <scope>NUCLEOTIDE SEQUENCE [LARGE SCALE GENOMIC DNA]</scope>
    <source>
        <strain evidence="7 9">DSM 100205</strain>
    </source>
</reference>
<dbReference type="EMBL" id="JAAGWB010000035">
    <property type="protein sequence ID" value="NEN51828.1"/>
    <property type="molecule type" value="Genomic_DNA"/>
</dbReference>
<dbReference type="SUPFAM" id="SSF51735">
    <property type="entry name" value="NAD(P)-binding Rossmann-fold domains"/>
    <property type="match status" value="1"/>
</dbReference>
<dbReference type="GO" id="GO:0016491">
    <property type="term" value="F:oxidoreductase activity"/>
    <property type="evidence" value="ECO:0007669"/>
    <property type="project" value="UniProtKB-KW"/>
</dbReference>
<evidence type="ECO:0000256" key="4">
    <source>
        <dbReference type="ARBA" id="ARBA00023002"/>
    </source>
</evidence>
<comment type="similarity">
    <text evidence="3">Belongs to the short-chain dehydrogenases/reductases (SDR) family.</text>
</comment>
<dbReference type="EMBL" id="JAAGWH010000033">
    <property type="protein sequence ID" value="NEK94940.1"/>
    <property type="molecule type" value="Genomic_DNA"/>
</dbReference>
<dbReference type="FunFam" id="3.40.50.720:FF:000173">
    <property type="entry name" value="3-oxoacyl-[acyl-carrier protein] reductase"/>
    <property type="match status" value="1"/>
</dbReference>
<evidence type="ECO:0000259" key="5">
    <source>
        <dbReference type="Pfam" id="PF01575"/>
    </source>
</evidence>
<name>A0A6P0EVK5_9ACTN</name>
<evidence type="ECO:0000313" key="6">
    <source>
        <dbReference type="EMBL" id="NEK94940.1"/>
    </source>
</evidence>
<dbReference type="SUPFAM" id="SSF54637">
    <property type="entry name" value="Thioesterase/thiol ester dehydrase-isomerase"/>
    <property type="match status" value="1"/>
</dbReference>
<dbReference type="Pfam" id="PF13561">
    <property type="entry name" value="adh_short_C2"/>
    <property type="match status" value="1"/>
</dbReference>
<dbReference type="CDD" id="cd03449">
    <property type="entry name" value="R_hydratase"/>
    <property type="match status" value="1"/>
</dbReference>
<dbReference type="InterPro" id="IPR002539">
    <property type="entry name" value="MaoC-like_dom"/>
</dbReference>
<dbReference type="Gene3D" id="3.40.50.720">
    <property type="entry name" value="NAD(P)-binding Rossmann-like Domain"/>
    <property type="match status" value="1"/>
</dbReference>
<sequence length="397" mass="41555">MFTDYAAIHVGDTRSLVRTITEADVRRFVEMTGDDNPLHVDPAYAETTTFKDVVVHGMLGASFLSTVIGTQLPGPGALWISQNTEFLLPVRLGDELTVSVTVVATHDRERLLDLDTRIVNQNQQLVLSGQGRVKVLAPPRPVVESAPDGRPRVALVTGGAGGIGRAVCRRLAADGHHVVVNYRSRADRAADIAAEITAGGAVRAIAVRADVGTDAGARALHEAAVGEFGAVDVLVNNASPRINPKPLAALEWADVQAQLDVQVRGALAMTRAVAPAMGERGWGRIVNVTSQVVDGPPSVTWTGYAMAKGALAVFSRYMAAELGPRGITVNCVAPGMTETALIGDISEKAQLMAARQTPLRRLATPGDVAAAVAWLVSDGAAFVTGDTVAVNGGSAMR</sequence>
<dbReference type="Gene3D" id="3.10.129.10">
    <property type="entry name" value="Hotdog Thioesterase"/>
    <property type="match status" value="1"/>
</dbReference>
<dbReference type="UniPathway" id="UPA00659"/>
<keyword evidence="8" id="KW-1185">Reference proteome</keyword>
<evidence type="ECO:0000313" key="9">
    <source>
        <dbReference type="Proteomes" id="UP000471152"/>
    </source>
</evidence>
<feature type="domain" description="MaoC-like" evidence="5">
    <location>
        <begin position="17"/>
        <end position="110"/>
    </location>
</feature>
<dbReference type="PRINTS" id="PR00080">
    <property type="entry name" value="SDRFAMILY"/>
</dbReference>
<comment type="similarity">
    <text evidence="2">Belongs to the enoyl-CoA hydratase/isomerase family.</text>
</comment>
<dbReference type="GO" id="GO:0004300">
    <property type="term" value="F:enoyl-CoA hydratase activity"/>
    <property type="evidence" value="ECO:0007669"/>
    <property type="project" value="UniProtKB-ARBA"/>
</dbReference>
<evidence type="ECO:0000313" key="7">
    <source>
        <dbReference type="EMBL" id="NEN51828.1"/>
    </source>
</evidence>
<organism evidence="6 8">
    <name type="scientific">Modestobacter muralis</name>
    <dbReference type="NCBI Taxonomy" id="1608614"/>
    <lineage>
        <taxon>Bacteria</taxon>
        <taxon>Bacillati</taxon>
        <taxon>Actinomycetota</taxon>
        <taxon>Actinomycetes</taxon>
        <taxon>Geodermatophilales</taxon>
        <taxon>Geodermatophilaceae</taxon>
        <taxon>Modestobacter</taxon>
    </lineage>
</organism>
<dbReference type="RefSeq" id="WP_163611496.1">
    <property type="nucleotide sequence ID" value="NZ_JAAGWB010000035.1"/>
</dbReference>
<reference evidence="6 8" key="1">
    <citation type="submission" date="2020-01" db="EMBL/GenBank/DDBJ databases">
        <title>the WGS Modestobacter muralis CPCC 204518.</title>
        <authorList>
            <person name="Jiang Z."/>
        </authorList>
    </citation>
    <scope>NUCLEOTIDE SEQUENCE [LARGE SCALE GENOMIC DNA]</scope>
    <source>
        <strain evidence="6 8">DSM 100205</strain>
    </source>
</reference>
<evidence type="ECO:0000256" key="3">
    <source>
        <dbReference type="ARBA" id="ARBA00006484"/>
    </source>
</evidence>
<dbReference type="InterPro" id="IPR002347">
    <property type="entry name" value="SDR_fam"/>
</dbReference>
<dbReference type="AlphaFoldDB" id="A0A6P0EVK5"/>
<dbReference type="Proteomes" id="UP000471152">
    <property type="component" value="Unassembled WGS sequence"/>
</dbReference>